<dbReference type="Proteomes" id="UP000547614">
    <property type="component" value="Unassembled WGS sequence"/>
</dbReference>
<dbReference type="Pfam" id="PF13628">
    <property type="entry name" value="DUF4142"/>
    <property type="match status" value="1"/>
</dbReference>
<dbReference type="AlphaFoldDB" id="A0A839VFV7"/>
<evidence type="ECO:0000313" key="3">
    <source>
        <dbReference type="Proteomes" id="UP000547614"/>
    </source>
</evidence>
<name>A0A839VFV7_9GAMM</name>
<reference evidence="2 3" key="1">
    <citation type="submission" date="2020-08" db="EMBL/GenBank/DDBJ databases">
        <title>Genomic Encyclopedia of Type Strains, Phase III (KMG-III): the genomes of soil and plant-associated and newly described type strains.</title>
        <authorList>
            <person name="Whitman W."/>
        </authorList>
    </citation>
    <scope>NUCLEOTIDE SEQUENCE [LARGE SCALE GENOMIC DNA]</scope>
    <source>
        <strain evidence="2 3">CECT 7282</strain>
    </source>
</reference>
<proteinExistence type="predicted"/>
<organism evidence="2 3">
    <name type="scientific">Halomonas cerina</name>
    <dbReference type="NCBI Taxonomy" id="447424"/>
    <lineage>
        <taxon>Bacteria</taxon>
        <taxon>Pseudomonadati</taxon>
        <taxon>Pseudomonadota</taxon>
        <taxon>Gammaproteobacteria</taxon>
        <taxon>Oceanospirillales</taxon>
        <taxon>Halomonadaceae</taxon>
        <taxon>Halomonas</taxon>
    </lineage>
</organism>
<evidence type="ECO:0000259" key="1">
    <source>
        <dbReference type="Pfam" id="PF13628"/>
    </source>
</evidence>
<evidence type="ECO:0000313" key="2">
    <source>
        <dbReference type="EMBL" id="MBB3192229.1"/>
    </source>
</evidence>
<feature type="domain" description="DUF4142" evidence="1">
    <location>
        <begin position="20"/>
        <end position="144"/>
    </location>
</feature>
<comment type="caution">
    <text evidence="2">The sequence shown here is derived from an EMBL/GenBank/DDBJ whole genome shotgun (WGS) entry which is preliminary data.</text>
</comment>
<gene>
    <name evidence="2" type="ORF">FHR94_003517</name>
</gene>
<accession>A0A839VFV7</accession>
<protein>
    <recommendedName>
        <fullName evidence="1">DUF4142 domain-containing protein</fullName>
    </recommendedName>
</protein>
<sequence>MSLVAGAALASYDREAVQATLRALHQHQAELSALAEERLERDAVVELANTLERDHAVLDAWLVETDVDTPAADSHPPLGDRDAYVALQEREGDAFETAYLAYQENLLRAAIDYLERQRPEAVEELTEFDNHLRVTRESLRKNLALVESLR</sequence>
<dbReference type="RefSeq" id="WP_183327673.1">
    <property type="nucleotide sequence ID" value="NZ_JACHXP010000024.1"/>
</dbReference>
<dbReference type="InterPro" id="IPR025419">
    <property type="entry name" value="DUF4142"/>
</dbReference>
<dbReference type="EMBL" id="JACHXP010000024">
    <property type="protein sequence ID" value="MBB3192229.1"/>
    <property type="molecule type" value="Genomic_DNA"/>
</dbReference>
<keyword evidence="3" id="KW-1185">Reference proteome</keyword>